<name>A0A0X8X0P2_9SPHI</name>
<dbReference type="CDD" id="cd07814">
    <property type="entry name" value="SRPBCC_CalC_Aha1-like"/>
    <property type="match status" value="1"/>
</dbReference>
<organism evidence="2 3">
    <name type="scientific">Mucilaginibacter gotjawali</name>
    <dbReference type="NCBI Taxonomy" id="1550579"/>
    <lineage>
        <taxon>Bacteria</taxon>
        <taxon>Pseudomonadati</taxon>
        <taxon>Bacteroidota</taxon>
        <taxon>Sphingobacteriia</taxon>
        <taxon>Sphingobacteriales</taxon>
        <taxon>Sphingobacteriaceae</taxon>
        <taxon>Mucilaginibacter</taxon>
    </lineage>
</organism>
<dbReference type="Pfam" id="PF08327">
    <property type="entry name" value="AHSA1"/>
    <property type="match status" value="1"/>
</dbReference>
<proteinExistence type="inferred from homology"/>
<dbReference type="SUPFAM" id="SSF55961">
    <property type="entry name" value="Bet v1-like"/>
    <property type="match status" value="1"/>
</dbReference>
<protein>
    <submittedName>
        <fullName evidence="2">Uncharacterized protein</fullName>
    </submittedName>
</protein>
<dbReference type="KEGG" id="mgot:MgSA37_01828"/>
<evidence type="ECO:0000313" key="3">
    <source>
        <dbReference type="Proteomes" id="UP000218263"/>
    </source>
</evidence>
<dbReference type="OrthoDB" id="2355173at2"/>
<dbReference type="InterPro" id="IPR023393">
    <property type="entry name" value="START-like_dom_sf"/>
</dbReference>
<dbReference type="InterPro" id="IPR013538">
    <property type="entry name" value="ASHA1/2-like_C"/>
</dbReference>
<dbReference type="EMBL" id="AP017313">
    <property type="protein sequence ID" value="BAU53659.1"/>
    <property type="molecule type" value="Genomic_DNA"/>
</dbReference>
<sequence>METAPFVIERIFNAPAEKVWQAITDRDKMEQWYFKLEAFKPEVGFEFRFSGGPEDRSYLHICVVTEVVPGEKLTHSWRYDGYAGQSYVTWELFPEGDKTKVRLTHTGLETFPEDPDFARTNFAMGWTHIVGTSLAEYLEKE</sequence>
<dbReference type="AlphaFoldDB" id="A0A0X8X0P2"/>
<evidence type="ECO:0000256" key="1">
    <source>
        <dbReference type="ARBA" id="ARBA00006817"/>
    </source>
</evidence>
<dbReference type="RefSeq" id="WP_096357351.1">
    <property type="nucleotide sequence ID" value="NZ_AP017313.1"/>
</dbReference>
<evidence type="ECO:0000313" key="2">
    <source>
        <dbReference type="EMBL" id="BAU53659.1"/>
    </source>
</evidence>
<reference evidence="2 3" key="1">
    <citation type="submission" date="2015-12" db="EMBL/GenBank/DDBJ databases">
        <title>Genome sequence of Mucilaginibacter gotjawali.</title>
        <authorList>
            <person name="Lee J.S."/>
            <person name="Lee K.C."/>
            <person name="Kim K.K."/>
            <person name="Lee B.W."/>
        </authorList>
    </citation>
    <scope>NUCLEOTIDE SEQUENCE [LARGE SCALE GENOMIC DNA]</scope>
    <source>
        <strain evidence="2 3">SA3-7</strain>
    </source>
</reference>
<gene>
    <name evidence="2" type="ORF">MgSA37_01828</name>
</gene>
<keyword evidence="3" id="KW-1185">Reference proteome</keyword>
<accession>A0A0X8X0P2</accession>
<comment type="similarity">
    <text evidence="1">Belongs to the AHA1 family.</text>
</comment>
<dbReference type="Proteomes" id="UP000218263">
    <property type="component" value="Chromosome"/>
</dbReference>
<dbReference type="Gene3D" id="3.30.530.20">
    <property type="match status" value="1"/>
</dbReference>